<keyword evidence="2" id="KW-1185">Reference proteome</keyword>
<dbReference type="EMBL" id="PGCJ01000126">
    <property type="protein sequence ID" value="PLW45651.1"/>
    <property type="molecule type" value="Genomic_DNA"/>
</dbReference>
<name>A0A2N5V6N2_9BASI</name>
<evidence type="ECO:0000313" key="2">
    <source>
        <dbReference type="Proteomes" id="UP000235388"/>
    </source>
</evidence>
<gene>
    <name evidence="1" type="ORF">PCANC_08373</name>
</gene>
<dbReference type="AlphaFoldDB" id="A0A2N5V6N2"/>
<comment type="caution">
    <text evidence="1">The sequence shown here is derived from an EMBL/GenBank/DDBJ whole genome shotgun (WGS) entry which is preliminary data.</text>
</comment>
<accession>A0A2N5V6N2</accession>
<organism evidence="1 2">
    <name type="scientific">Puccinia coronata f. sp. avenae</name>
    <dbReference type="NCBI Taxonomy" id="200324"/>
    <lineage>
        <taxon>Eukaryota</taxon>
        <taxon>Fungi</taxon>
        <taxon>Dikarya</taxon>
        <taxon>Basidiomycota</taxon>
        <taxon>Pucciniomycotina</taxon>
        <taxon>Pucciniomycetes</taxon>
        <taxon>Pucciniales</taxon>
        <taxon>Pucciniaceae</taxon>
        <taxon>Puccinia</taxon>
    </lineage>
</organism>
<evidence type="ECO:0000313" key="1">
    <source>
        <dbReference type="EMBL" id="PLW45651.1"/>
    </source>
</evidence>
<dbReference type="Proteomes" id="UP000235388">
    <property type="component" value="Unassembled WGS sequence"/>
</dbReference>
<sequence length="67" mass="7315">MNMSNSKSTSNNFASLVRLNFSTTYRSHLLRNGVGALMVSQPAMLMAACVDHVHCSASYSNVPLAFY</sequence>
<reference evidence="1 2" key="1">
    <citation type="submission" date="2017-11" db="EMBL/GenBank/DDBJ databases">
        <title>De novo assembly and phasing of dikaryotic genomes from two isolates of Puccinia coronata f. sp. avenae, the causal agent of oat crown rust.</title>
        <authorList>
            <person name="Miller M.E."/>
            <person name="Zhang Y."/>
            <person name="Omidvar V."/>
            <person name="Sperschneider J."/>
            <person name="Schwessinger B."/>
            <person name="Raley C."/>
            <person name="Palmer J.M."/>
            <person name="Garnica D."/>
            <person name="Upadhyaya N."/>
            <person name="Rathjen J."/>
            <person name="Taylor J.M."/>
            <person name="Park R.F."/>
            <person name="Dodds P.N."/>
            <person name="Hirsch C.D."/>
            <person name="Kianian S.F."/>
            <person name="Figueroa M."/>
        </authorList>
    </citation>
    <scope>NUCLEOTIDE SEQUENCE [LARGE SCALE GENOMIC DNA]</scope>
    <source>
        <strain evidence="1">12NC29</strain>
    </source>
</reference>
<proteinExistence type="predicted"/>
<protein>
    <submittedName>
        <fullName evidence="1">Uncharacterized protein</fullName>
    </submittedName>
</protein>